<keyword evidence="4" id="KW-1185">Reference proteome</keyword>
<feature type="compositionally biased region" description="Gly residues" evidence="1">
    <location>
        <begin position="46"/>
        <end position="55"/>
    </location>
</feature>
<dbReference type="EMBL" id="JASCIS010000040">
    <property type="protein sequence ID" value="MDI3422688.1"/>
    <property type="molecule type" value="Genomic_DNA"/>
</dbReference>
<feature type="region of interest" description="Disordered" evidence="1">
    <location>
        <begin position="1"/>
        <end position="55"/>
    </location>
</feature>
<reference evidence="3 4" key="1">
    <citation type="submission" date="2023-05" db="EMBL/GenBank/DDBJ databases">
        <title>Draft genome sequence of Streptomyces sp. B-S-A12 isolated from a cave soil in Thailand.</title>
        <authorList>
            <person name="Chamroensaksri N."/>
            <person name="Muangham S."/>
        </authorList>
    </citation>
    <scope>NUCLEOTIDE SEQUENCE [LARGE SCALE GENOMIC DNA]</scope>
    <source>
        <strain evidence="3 4">B-S-A12</strain>
    </source>
</reference>
<name>A0ABT6T489_9ACTN</name>
<evidence type="ECO:0000313" key="3">
    <source>
        <dbReference type="EMBL" id="MDI3422688.1"/>
    </source>
</evidence>
<evidence type="ECO:0000313" key="4">
    <source>
        <dbReference type="Proteomes" id="UP001237105"/>
    </source>
</evidence>
<feature type="transmembrane region" description="Helical" evidence="2">
    <location>
        <begin position="60"/>
        <end position="79"/>
    </location>
</feature>
<proteinExistence type="predicted"/>
<organism evidence="3 4">
    <name type="scientific">Streptomyces luteolus</name>
    <dbReference type="NCBI Taxonomy" id="3043615"/>
    <lineage>
        <taxon>Bacteria</taxon>
        <taxon>Bacillati</taxon>
        <taxon>Actinomycetota</taxon>
        <taxon>Actinomycetes</taxon>
        <taxon>Kitasatosporales</taxon>
        <taxon>Streptomycetaceae</taxon>
        <taxon>Streptomyces</taxon>
    </lineage>
</organism>
<accession>A0ABT6T489</accession>
<keyword evidence="2" id="KW-0472">Membrane</keyword>
<dbReference type="Proteomes" id="UP001237105">
    <property type="component" value="Unassembled WGS sequence"/>
</dbReference>
<gene>
    <name evidence="3" type="ORF">QIT00_29805</name>
</gene>
<keyword evidence="2" id="KW-0812">Transmembrane</keyword>
<evidence type="ECO:0000256" key="2">
    <source>
        <dbReference type="SAM" id="Phobius"/>
    </source>
</evidence>
<comment type="caution">
    <text evidence="3">The sequence shown here is derived from an EMBL/GenBank/DDBJ whole genome shotgun (WGS) entry which is preliminary data.</text>
</comment>
<keyword evidence="2" id="KW-1133">Transmembrane helix</keyword>
<evidence type="ECO:0000256" key="1">
    <source>
        <dbReference type="SAM" id="MobiDB-lite"/>
    </source>
</evidence>
<protein>
    <submittedName>
        <fullName evidence="3">Uncharacterized protein</fullName>
    </submittedName>
</protein>
<sequence>MSYPPPSSGSAHPYPQQPPQQQSWPVQSPPGVPPAGQGQWPPHPPGGGTGGSGGRRTGGILLMVFGLLLLCGGGGLAALEYSEPPKTVGNPKFGPSLWRDTPIDKLFPEAIGGYGNTGVGLYDAKQATWNRVGISPDTECDKGLTNKVLKVAKENGCKAVMRATYVDHTGNMVSTVALVVMERGTEDDPPKDRLAGFVEEDEAENEGAIAPYAVPGTLAAKWESRNGRQLLAVPFQPAPKMPYVVGATIGSVDGAIAGGDLPDKWAEISGGVDSDRESWNANADELASLYSAHITNIMAGDAK</sequence>
<dbReference type="RefSeq" id="WP_282538546.1">
    <property type="nucleotide sequence ID" value="NZ_JASCIS010000040.1"/>
</dbReference>